<dbReference type="InParanoid" id="A2FS37"/>
<dbReference type="Pfam" id="PF00169">
    <property type="entry name" value="PH"/>
    <property type="match status" value="1"/>
</dbReference>
<dbReference type="SMART" id="SM00233">
    <property type="entry name" value="PH"/>
    <property type="match status" value="1"/>
</dbReference>
<dbReference type="SUPFAM" id="SSF50729">
    <property type="entry name" value="PH domain-like"/>
    <property type="match status" value="1"/>
</dbReference>
<reference evidence="2" key="1">
    <citation type="submission" date="2006-10" db="EMBL/GenBank/DDBJ databases">
        <authorList>
            <person name="Amadeo P."/>
            <person name="Zhao Q."/>
            <person name="Wortman J."/>
            <person name="Fraser-Liggett C."/>
            <person name="Carlton J."/>
        </authorList>
    </citation>
    <scope>NUCLEOTIDE SEQUENCE</scope>
    <source>
        <strain evidence="2">G3</strain>
    </source>
</reference>
<dbReference type="Gene3D" id="2.30.29.30">
    <property type="entry name" value="Pleckstrin-homology domain (PH domain)/Phosphotyrosine-binding domain (PTB)"/>
    <property type="match status" value="1"/>
</dbReference>
<dbReference type="VEuPathDB" id="TrichDB:TVAGG3_0333780"/>
<protein>
    <submittedName>
        <fullName evidence="2">PH domain containing protein</fullName>
    </submittedName>
</protein>
<dbReference type="EMBL" id="DS113976">
    <property type="protein sequence ID" value="EAX92279.1"/>
    <property type="molecule type" value="Genomic_DNA"/>
</dbReference>
<dbReference type="SMR" id="A2FS37"/>
<proteinExistence type="predicted"/>
<gene>
    <name evidence="2" type="ORF">TVAG_262710</name>
</gene>
<feature type="domain" description="PH" evidence="1">
    <location>
        <begin position="7"/>
        <end position="103"/>
    </location>
</feature>
<evidence type="ECO:0000313" key="3">
    <source>
        <dbReference type="Proteomes" id="UP000001542"/>
    </source>
</evidence>
<dbReference type="KEGG" id="tva:4749990"/>
<dbReference type="VEuPathDB" id="TrichDB:TVAG_262710"/>
<dbReference type="InterPro" id="IPR011993">
    <property type="entry name" value="PH-like_dom_sf"/>
</dbReference>
<dbReference type="Proteomes" id="UP000001542">
    <property type="component" value="Unassembled WGS sequence"/>
</dbReference>
<accession>A2FS37</accession>
<dbReference type="RefSeq" id="XP_001305209.1">
    <property type="nucleotide sequence ID" value="XM_001305208.1"/>
</dbReference>
<sequence length="107" mass="12277">MAEACFQIIKTGWAVKLGQRVKSWKRRWFVLLGNGHLRYFVDKSTYIEQGCMILTKNTCITVSCATSSGVPINIVNKKRTLIMTCETHAEAEDWYNKLKDVCDTLEK</sequence>
<evidence type="ECO:0000313" key="2">
    <source>
        <dbReference type="EMBL" id="EAX92279.1"/>
    </source>
</evidence>
<dbReference type="InterPro" id="IPR001849">
    <property type="entry name" value="PH_domain"/>
</dbReference>
<keyword evidence="3" id="KW-1185">Reference proteome</keyword>
<dbReference type="AlphaFoldDB" id="A2FS37"/>
<name>A2FS37_TRIV3</name>
<dbReference type="PROSITE" id="PS50003">
    <property type="entry name" value="PH_DOMAIN"/>
    <property type="match status" value="1"/>
</dbReference>
<dbReference type="OrthoDB" id="185175at2759"/>
<evidence type="ECO:0000259" key="1">
    <source>
        <dbReference type="PROSITE" id="PS50003"/>
    </source>
</evidence>
<reference evidence="2" key="2">
    <citation type="journal article" date="2007" name="Science">
        <title>Draft genome sequence of the sexually transmitted pathogen Trichomonas vaginalis.</title>
        <authorList>
            <person name="Carlton J.M."/>
            <person name="Hirt R.P."/>
            <person name="Silva J.C."/>
            <person name="Delcher A.L."/>
            <person name="Schatz M."/>
            <person name="Zhao Q."/>
            <person name="Wortman J.R."/>
            <person name="Bidwell S.L."/>
            <person name="Alsmark U.C.M."/>
            <person name="Besteiro S."/>
            <person name="Sicheritz-Ponten T."/>
            <person name="Noel C.J."/>
            <person name="Dacks J.B."/>
            <person name="Foster P.G."/>
            <person name="Simillion C."/>
            <person name="Van de Peer Y."/>
            <person name="Miranda-Saavedra D."/>
            <person name="Barton G.J."/>
            <person name="Westrop G.D."/>
            <person name="Mueller S."/>
            <person name="Dessi D."/>
            <person name="Fiori P.L."/>
            <person name="Ren Q."/>
            <person name="Paulsen I."/>
            <person name="Zhang H."/>
            <person name="Bastida-Corcuera F.D."/>
            <person name="Simoes-Barbosa A."/>
            <person name="Brown M.T."/>
            <person name="Hayes R.D."/>
            <person name="Mukherjee M."/>
            <person name="Okumura C.Y."/>
            <person name="Schneider R."/>
            <person name="Smith A.J."/>
            <person name="Vanacova S."/>
            <person name="Villalvazo M."/>
            <person name="Haas B.J."/>
            <person name="Pertea M."/>
            <person name="Feldblyum T.V."/>
            <person name="Utterback T.R."/>
            <person name="Shu C.L."/>
            <person name="Osoegawa K."/>
            <person name="de Jong P.J."/>
            <person name="Hrdy I."/>
            <person name="Horvathova L."/>
            <person name="Zubacova Z."/>
            <person name="Dolezal P."/>
            <person name="Malik S.B."/>
            <person name="Logsdon J.M. Jr."/>
            <person name="Henze K."/>
            <person name="Gupta A."/>
            <person name="Wang C.C."/>
            <person name="Dunne R.L."/>
            <person name="Upcroft J.A."/>
            <person name="Upcroft P."/>
            <person name="White O."/>
            <person name="Salzberg S.L."/>
            <person name="Tang P."/>
            <person name="Chiu C.-H."/>
            <person name="Lee Y.-S."/>
            <person name="Embley T.M."/>
            <person name="Coombs G.H."/>
            <person name="Mottram J.C."/>
            <person name="Tachezy J."/>
            <person name="Fraser-Liggett C.M."/>
            <person name="Johnson P.J."/>
        </authorList>
    </citation>
    <scope>NUCLEOTIDE SEQUENCE [LARGE SCALE GENOMIC DNA]</scope>
    <source>
        <strain evidence="2">G3</strain>
    </source>
</reference>
<dbReference type="PANTHER" id="PTHR14336">
    <property type="entry name" value="TANDEM PH DOMAIN CONTAINING PROTEIN"/>
    <property type="match status" value="1"/>
</dbReference>
<dbReference type="FunFam" id="2.30.29.30:FF:000617">
    <property type="entry name" value="PH domain containing protein"/>
    <property type="match status" value="1"/>
</dbReference>
<dbReference type="InterPro" id="IPR051707">
    <property type="entry name" value="PI-Interact_SigTrans_Reg"/>
</dbReference>
<organism evidence="2 3">
    <name type="scientific">Trichomonas vaginalis (strain ATCC PRA-98 / G3)</name>
    <dbReference type="NCBI Taxonomy" id="412133"/>
    <lineage>
        <taxon>Eukaryota</taxon>
        <taxon>Metamonada</taxon>
        <taxon>Parabasalia</taxon>
        <taxon>Trichomonadida</taxon>
        <taxon>Trichomonadidae</taxon>
        <taxon>Trichomonas</taxon>
    </lineage>
</organism>